<evidence type="ECO:0000256" key="1">
    <source>
        <dbReference type="ARBA" id="ARBA00004370"/>
    </source>
</evidence>
<feature type="domain" description="Cadherin" evidence="11">
    <location>
        <begin position="90"/>
        <end position="200"/>
    </location>
</feature>
<dbReference type="Gene3D" id="2.60.40.60">
    <property type="entry name" value="Cadherins"/>
    <property type="match status" value="2"/>
</dbReference>
<dbReference type="InterPro" id="IPR050971">
    <property type="entry name" value="Cadherin-domain_protein"/>
</dbReference>
<keyword evidence="2 10" id="KW-0812">Transmembrane</keyword>
<keyword evidence="7 10" id="KW-0472">Membrane</keyword>
<comment type="subcellular location">
    <subcellularLocation>
        <location evidence="1">Membrane</location>
    </subcellularLocation>
</comment>
<dbReference type="Proteomes" id="UP000694941">
    <property type="component" value="Unplaced"/>
</dbReference>
<dbReference type="SUPFAM" id="SSF49313">
    <property type="entry name" value="Cadherin-like"/>
    <property type="match status" value="2"/>
</dbReference>
<dbReference type="RefSeq" id="XP_022257020.1">
    <property type="nucleotide sequence ID" value="XM_022401312.1"/>
</dbReference>
<evidence type="ECO:0000256" key="7">
    <source>
        <dbReference type="ARBA" id="ARBA00023136"/>
    </source>
</evidence>
<evidence type="ECO:0000259" key="11">
    <source>
        <dbReference type="PROSITE" id="PS50268"/>
    </source>
</evidence>
<dbReference type="InterPro" id="IPR002126">
    <property type="entry name" value="Cadherin-like_dom"/>
</dbReference>
<keyword evidence="12" id="KW-1185">Reference proteome</keyword>
<keyword evidence="6 10" id="KW-1133">Transmembrane helix</keyword>
<feature type="domain" description="Cadherin" evidence="11">
    <location>
        <begin position="3"/>
        <end position="71"/>
    </location>
</feature>
<accession>A0ABM1TMB4</accession>
<evidence type="ECO:0000256" key="2">
    <source>
        <dbReference type="ARBA" id="ARBA00022692"/>
    </source>
</evidence>
<dbReference type="PROSITE" id="PS00232">
    <property type="entry name" value="CADHERIN_1"/>
    <property type="match status" value="1"/>
</dbReference>
<reference evidence="13" key="1">
    <citation type="submission" date="2025-08" db="UniProtKB">
        <authorList>
            <consortium name="RefSeq"/>
        </authorList>
    </citation>
    <scope>IDENTIFICATION</scope>
    <source>
        <tissue evidence="13">Muscle</tissue>
    </source>
</reference>
<dbReference type="PANTHER" id="PTHR24025">
    <property type="entry name" value="DESMOGLEIN FAMILY MEMBER"/>
    <property type="match status" value="1"/>
</dbReference>
<dbReference type="GeneID" id="111089227"/>
<dbReference type="InterPro" id="IPR020894">
    <property type="entry name" value="Cadherin_CS"/>
</dbReference>
<sequence>MEYFMLDKITRELTLEKKLDREKIAFHNVVVKAQETCSQEPEAVAEFNRDDLTTINITVDVIDINDNPPTFTEQRFTGGVKVTDKYQKRVVRVLASDPDEGENAVVYYKLIGDFKVKKDENIEHIETPFYVNNVSGEVILNFYPKSDMKGHFDFDVMAYDKDNLNSSTQVLIYLLREDQQIHLTLKIKVDDLSEEKRMKLKRLLESVISEIVIIDDYRAYTGDDNRYNPQDYTDVLFHVVQKDDNSVMEAEEALKLIDKYWGNILENTVNDFYIVGAQKIKDDDISDSWEKQLKFILFGVSSGLLLALIIMSMAFCLRIASLTRKLRAATATSFGSQDSGLNRIGVNDLPNTNKHAVEGSNPMWNCQTELKNQEDAYSVDGSENSLDLKDYGGYSDFTFVNNLSDPDISIPQNIRVQPPLASDKEMEALGIQNESSPPPLVSQQNTFNTLKNMENQWRRRLTQGAVQPPPPYEPNRRRSTFIPSQPSSEL</sequence>
<evidence type="ECO:0000256" key="6">
    <source>
        <dbReference type="ARBA" id="ARBA00022989"/>
    </source>
</evidence>
<feature type="transmembrane region" description="Helical" evidence="10">
    <location>
        <begin position="295"/>
        <end position="317"/>
    </location>
</feature>
<proteinExistence type="predicted"/>
<dbReference type="PROSITE" id="PS50268">
    <property type="entry name" value="CADHERIN_2"/>
    <property type="match status" value="2"/>
</dbReference>
<organism evidence="12 13">
    <name type="scientific">Limulus polyphemus</name>
    <name type="common">Atlantic horseshoe crab</name>
    <dbReference type="NCBI Taxonomy" id="6850"/>
    <lineage>
        <taxon>Eukaryota</taxon>
        <taxon>Metazoa</taxon>
        <taxon>Ecdysozoa</taxon>
        <taxon>Arthropoda</taxon>
        <taxon>Chelicerata</taxon>
        <taxon>Merostomata</taxon>
        <taxon>Xiphosura</taxon>
        <taxon>Limulidae</taxon>
        <taxon>Limulus</taxon>
    </lineage>
</organism>
<keyword evidence="5" id="KW-0130">Cell adhesion</keyword>
<evidence type="ECO:0000256" key="5">
    <source>
        <dbReference type="ARBA" id="ARBA00022889"/>
    </source>
</evidence>
<feature type="compositionally biased region" description="Polar residues" evidence="9">
    <location>
        <begin position="481"/>
        <end position="490"/>
    </location>
</feature>
<evidence type="ECO:0000313" key="12">
    <source>
        <dbReference type="Proteomes" id="UP000694941"/>
    </source>
</evidence>
<feature type="region of interest" description="Disordered" evidence="9">
    <location>
        <begin position="454"/>
        <end position="490"/>
    </location>
</feature>
<protein>
    <submittedName>
        <fullName evidence="13">Cadherin-23-like</fullName>
    </submittedName>
</protein>
<evidence type="ECO:0000256" key="9">
    <source>
        <dbReference type="SAM" id="MobiDB-lite"/>
    </source>
</evidence>
<evidence type="ECO:0000256" key="4">
    <source>
        <dbReference type="ARBA" id="ARBA00022837"/>
    </source>
</evidence>
<dbReference type="PRINTS" id="PR00205">
    <property type="entry name" value="CADHERIN"/>
</dbReference>
<evidence type="ECO:0000256" key="3">
    <source>
        <dbReference type="ARBA" id="ARBA00022737"/>
    </source>
</evidence>
<dbReference type="PANTHER" id="PTHR24025:SF23">
    <property type="entry name" value="NEURAL-CADHERIN"/>
    <property type="match status" value="1"/>
</dbReference>
<dbReference type="InterPro" id="IPR015919">
    <property type="entry name" value="Cadherin-like_sf"/>
</dbReference>
<gene>
    <name evidence="13" type="primary">LOC111089227</name>
</gene>
<evidence type="ECO:0000313" key="13">
    <source>
        <dbReference type="RefSeq" id="XP_022257020.1"/>
    </source>
</evidence>
<evidence type="ECO:0000256" key="10">
    <source>
        <dbReference type="SAM" id="Phobius"/>
    </source>
</evidence>
<dbReference type="CDD" id="cd11304">
    <property type="entry name" value="Cadherin_repeat"/>
    <property type="match status" value="2"/>
</dbReference>
<keyword evidence="3" id="KW-0677">Repeat</keyword>
<keyword evidence="4 8" id="KW-0106">Calcium</keyword>
<name>A0ABM1TMB4_LIMPO</name>
<evidence type="ECO:0000256" key="8">
    <source>
        <dbReference type="PROSITE-ProRule" id="PRU00043"/>
    </source>
</evidence>